<dbReference type="EMBL" id="GFPF01001745">
    <property type="protein sequence ID" value="MAA12891.1"/>
    <property type="molecule type" value="Transcribed_RNA"/>
</dbReference>
<name>A0A224YEN8_9ACAR</name>
<sequence length="107" mass="12463">MCLPLRSQGEAEIKKRRCPSVSPLIARCADARNQFCLSLQSFPTLFASPGRWQHLPVSMHCHYSAKFQSEVRKHISTAKTLWDRKPSPYMFSKNTQRVKYCLDLKKY</sequence>
<proteinExistence type="predicted"/>
<evidence type="ECO:0000313" key="1">
    <source>
        <dbReference type="EMBL" id="MAA12891.1"/>
    </source>
</evidence>
<dbReference type="AlphaFoldDB" id="A0A224YEN8"/>
<accession>A0A224YEN8</accession>
<organism evidence="1">
    <name type="scientific">Rhipicephalus zambeziensis</name>
    <dbReference type="NCBI Taxonomy" id="60191"/>
    <lineage>
        <taxon>Eukaryota</taxon>
        <taxon>Metazoa</taxon>
        <taxon>Ecdysozoa</taxon>
        <taxon>Arthropoda</taxon>
        <taxon>Chelicerata</taxon>
        <taxon>Arachnida</taxon>
        <taxon>Acari</taxon>
        <taxon>Parasitiformes</taxon>
        <taxon>Ixodida</taxon>
        <taxon>Ixodoidea</taxon>
        <taxon>Ixodidae</taxon>
        <taxon>Rhipicephalinae</taxon>
        <taxon>Rhipicephalus</taxon>
        <taxon>Rhipicephalus</taxon>
    </lineage>
</organism>
<reference evidence="1" key="1">
    <citation type="journal article" date="2017" name="Parasit. Vectors">
        <title>Sialotranscriptomics of Rhipicephalus zambeziensis reveals intricate expression profiles of secretory proteins and suggests tight temporal transcriptional regulation during blood-feeding.</title>
        <authorList>
            <person name="de Castro M.H."/>
            <person name="de Klerk D."/>
            <person name="Pienaar R."/>
            <person name="Rees D.J.G."/>
            <person name="Mans B.J."/>
        </authorList>
    </citation>
    <scope>NUCLEOTIDE SEQUENCE</scope>
    <source>
        <tissue evidence="1">Salivary glands</tissue>
    </source>
</reference>
<protein>
    <submittedName>
        <fullName evidence="1">Uncharacterized protein</fullName>
    </submittedName>
</protein>